<dbReference type="RefSeq" id="WP_147237692.1">
    <property type="nucleotide sequence ID" value="NZ_JAZHFZ010000037.1"/>
</dbReference>
<proteinExistence type="predicted"/>
<comment type="caution">
    <text evidence="2">The sequence shown here is derived from an EMBL/GenBank/DDBJ whole genome shotgun (WGS) entry which is preliminary data.</text>
</comment>
<name>A0A5C6V6H1_9BURK</name>
<dbReference type="EMBL" id="VOQS01000005">
    <property type="protein sequence ID" value="TXC80181.1"/>
    <property type="molecule type" value="Genomic_DNA"/>
</dbReference>
<dbReference type="Proteomes" id="UP000321776">
    <property type="component" value="Unassembled WGS sequence"/>
</dbReference>
<organism evidence="2 3">
    <name type="scientific">Paraburkholderia azotifigens</name>
    <dbReference type="NCBI Taxonomy" id="2057004"/>
    <lineage>
        <taxon>Bacteria</taxon>
        <taxon>Pseudomonadati</taxon>
        <taxon>Pseudomonadota</taxon>
        <taxon>Betaproteobacteria</taxon>
        <taxon>Burkholderiales</taxon>
        <taxon>Burkholderiaceae</taxon>
        <taxon>Paraburkholderia</taxon>
    </lineage>
</organism>
<dbReference type="AlphaFoldDB" id="A0A5C6V6H1"/>
<reference evidence="2 3" key="1">
    <citation type="journal article" date="2018" name="Int. J. Syst. Evol. Microbiol.">
        <title>Paraburkholderia azotifigens sp. nov., a nitrogen-fixing bacterium isolated from paddy soil.</title>
        <authorList>
            <person name="Choi G.M."/>
            <person name="Im W.T."/>
        </authorList>
    </citation>
    <scope>NUCLEOTIDE SEQUENCE [LARGE SCALE GENOMIC DNA]</scope>
    <source>
        <strain evidence="2 3">NF 2-5-3</strain>
    </source>
</reference>
<evidence type="ECO:0000256" key="1">
    <source>
        <dbReference type="SAM" id="MobiDB-lite"/>
    </source>
</evidence>
<accession>A0A5C6V6H1</accession>
<evidence type="ECO:0000313" key="2">
    <source>
        <dbReference type="EMBL" id="TXC80181.1"/>
    </source>
</evidence>
<evidence type="ECO:0000313" key="3">
    <source>
        <dbReference type="Proteomes" id="UP000321776"/>
    </source>
</evidence>
<gene>
    <name evidence="2" type="ORF">FRZ40_38430</name>
</gene>
<feature type="region of interest" description="Disordered" evidence="1">
    <location>
        <begin position="49"/>
        <end position="104"/>
    </location>
</feature>
<sequence length="244" mass="27338">MHGGSVGSMTFVKGKIEHAARRQHRPCVNCRERAARDLAARIVVEWPTTQRKRGPTTKPASACARPERNRCRISRTASSTEKKGEQPAGDAAQQQPNDEDEEAKRAKLPDFVSRLRGHLDVSGVNPPESPDGKLAPIDRMLLLRRAILLRSALERNAKEIFRKTRTGLQFANIHEDLIRAFLYASNDEHGSRSMEAIVQMSRFIDGHYVPTSLPMEELLRTHVDADSFIGKIAGWRSKRTAPNS</sequence>
<protein>
    <submittedName>
        <fullName evidence="2">Uncharacterized protein</fullName>
    </submittedName>
</protein>